<accession>A0A1J5NW47</accession>
<proteinExistence type="predicted"/>
<sequence length="197" mass="22029">MHRRGVLRLVQNDGGVGKRAAAHESQRRDLDFTGLQRTFDDTRIHQVVQCIVNRPQVRIDFLAQVAGQEAEPLAGLDRGPRQDDAIDFLPLEQLRGVRHREPGLAGACRADAEYQFVALERAYIGVLRGGAGAHRALAQVDGLERRFDCLGVEFEKRTLRDHGADRAFDIALRQVVPLHRLRIERLQHAPRGVAAIA</sequence>
<gene>
    <name evidence="1" type="ORF">GALL_555230</name>
</gene>
<organism evidence="1">
    <name type="scientific">mine drainage metagenome</name>
    <dbReference type="NCBI Taxonomy" id="410659"/>
    <lineage>
        <taxon>unclassified sequences</taxon>
        <taxon>metagenomes</taxon>
        <taxon>ecological metagenomes</taxon>
    </lineage>
</organism>
<reference evidence="1" key="1">
    <citation type="submission" date="2016-10" db="EMBL/GenBank/DDBJ databases">
        <title>Sequence of Gallionella enrichment culture.</title>
        <authorList>
            <person name="Poehlein A."/>
            <person name="Muehling M."/>
            <person name="Daniel R."/>
        </authorList>
    </citation>
    <scope>NUCLEOTIDE SEQUENCE</scope>
</reference>
<comment type="caution">
    <text evidence="1">The sequence shown here is derived from an EMBL/GenBank/DDBJ whole genome shotgun (WGS) entry which is preliminary data.</text>
</comment>
<evidence type="ECO:0000313" key="1">
    <source>
        <dbReference type="EMBL" id="OIQ62942.1"/>
    </source>
</evidence>
<protein>
    <submittedName>
        <fullName evidence="1">Uncharacterized protein</fullName>
    </submittedName>
</protein>
<name>A0A1J5NW47_9ZZZZ</name>
<dbReference type="AlphaFoldDB" id="A0A1J5NW47"/>
<dbReference type="EMBL" id="MLJW01009449">
    <property type="protein sequence ID" value="OIQ62942.1"/>
    <property type="molecule type" value="Genomic_DNA"/>
</dbReference>